<keyword evidence="3 6" id="KW-0032">Aminotransferase</keyword>
<dbReference type="AlphaFoldDB" id="A0A2T2XE97"/>
<gene>
    <name evidence="8" type="ORF">C7B46_12610</name>
</gene>
<dbReference type="PANTHER" id="PTHR46383:SF1">
    <property type="entry name" value="ASPARTATE AMINOTRANSFERASE"/>
    <property type="match status" value="1"/>
</dbReference>
<dbReference type="PRINTS" id="PR00753">
    <property type="entry name" value="ACCSYNTHASE"/>
</dbReference>
<dbReference type="Proteomes" id="UP000242972">
    <property type="component" value="Unassembled WGS sequence"/>
</dbReference>
<keyword evidence="4 6" id="KW-0808">Transferase</keyword>
<organism evidence="8 9">
    <name type="scientific">Sulfobacillus benefaciens</name>
    <dbReference type="NCBI Taxonomy" id="453960"/>
    <lineage>
        <taxon>Bacteria</taxon>
        <taxon>Bacillati</taxon>
        <taxon>Bacillota</taxon>
        <taxon>Clostridia</taxon>
        <taxon>Eubacteriales</taxon>
        <taxon>Clostridiales Family XVII. Incertae Sedis</taxon>
        <taxon>Sulfobacillus</taxon>
    </lineage>
</organism>
<reference evidence="8 9" key="1">
    <citation type="journal article" date="2014" name="BMC Genomics">
        <title>Comparison of environmental and isolate Sulfobacillus genomes reveals diverse carbon, sulfur, nitrogen, and hydrogen metabolisms.</title>
        <authorList>
            <person name="Justice N.B."/>
            <person name="Norman A."/>
            <person name="Brown C.T."/>
            <person name="Singh A."/>
            <person name="Thomas B.C."/>
            <person name="Banfield J.F."/>
        </authorList>
    </citation>
    <scope>NUCLEOTIDE SEQUENCE [LARGE SCALE GENOMIC DNA]</scope>
    <source>
        <strain evidence="8">AMDSBA4</strain>
    </source>
</reference>
<comment type="similarity">
    <text evidence="2 6">Belongs to the class-I pyridoxal-phosphate-dependent aminotransferase family.</text>
</comment>
<dbReference type="Pfam" id="PF00155">
    <property type="entry name" value="Aminotran_1_2"/>
    <property type="match status" value="1"/>
</dbReference>
<sequence>MAVDAKAKALAAQGRDVVNFGAGEPDFDTPENIRRAGCEAVEHGHTRYTAVGGIVALKTAICGRLKLDTGVDYTPDEVLVSVGAKHSLYNATMALVSPGDGVLLPVPYWVTYPEQIRLAAGIVQEVDIAPEHQNELTVDDILRVANPETKGLILNSPSNPSGAVIRPSYLADIAQLAIERDWFVISDEIYGRLVYDDAEQVSIAQYPGMRERTIVINGVSKAYAMTGWRIGYAAGPKEVISAMSNLQSQSTSNPTTISQYAALEAFTGPQEAVGEMHREFDRRRRFAVSRVNAIKGLSVVAPKGAFYLWVNMSPWIGKTVKNRTINSADDLALAWLEFADVSVVPGSGFGMPQYFRISYATSLERLSTGLDRMAELLENA</sequence>
<dbReference type="InterPro" id="IPR015424">
    <property type="entry name" value="PyrdxlP-dep_Trfase"/>
</dbReference>
<dbReference type="InterPro" id="IPR004839">
    <property type="entry name" value="Aminotransferase_I/II_large"/>
</dbReference>
<dbReference type="InterPro" id="IPR015421">
    <property type="entry name" value="PyrdxlP-dep_Trfase_major"/>
</dbReference>
<dbReference type="PROSITE" id="PS00105">
    <property type="entry name" value="AA_TRANSFER_CLASS_1"/>
    <property type="match status" value="1"/>
</dbReference>
<dbReference type="InterPro" id="IPR050596">
    <property type="entry name" value="AspAT/PAT-like"/>
</dbReference>
<dbReference type="GO" id="GO:0030170">
    <property type="term" value="F:pyridoxal phosphate binding"/>
    <property type="evidence" value="ECO:0007669"/>
    <property type="project" value="InterPro"/>
</dbReference>
<comment type="cofactor">
    <cofactor evidence="1 6">
        <name>pyridoxal 5'-phosphate</name>
        <dbReference type="ChEBI" id="CHEBI:597326"/>
    </cofactor>
</comment>
<dbReference type="Gene3D" id="3.40.640.10">
    <property type="entry name" value="Type I PLP-dependent aspartate aminotransferase-like (Major domain)"/>
    <property type="match status" value="1"/>
</dbReference>
<evidence type="ECO:0000313" key="9">
    <source>
        <dbReference type="Proteomes" id="UP000242972"/>
    </source>
</evidence>
<dbReference type="EMBL" id="PXYW01000031">
    <property type="protein sequence ID" value="PSR32833.1"/>
    <property type="molecule type" value="Genomic_DNA"/>
</dbReference>
<evidence type="ECO:0000256" key="4">
    <source>
        <dbReference type="ARBA" id="ARBA00022679"/>
    </source>
</evidence>
<protein>
    <recommendedName>
        <fullName evidence="6">Aminotransferase</fullName>
        <ecNumber evidence="6">2.6.1.-</ecNumber>
    </recommendedName>
</protein>
<dbReference type="FunFam" id="3.40.640.10:FF:000033">
    <property type="entry name" value="Aspartate aminotransferase"/>
    <property type="match status" value="1"/>
</dbReference>
<dbReference type="Gene3D" id="3.90.1150.10">
    <property type="entry name" value="Aspartate Aminotransferase, domain 1"/>
    <property type="match status" value="1"/>
</dbReference>
<proteinExistence type="inferred from homology"/>
<evidence type="ECO:0000256" key="2">
    <source>
        <dbReference type="ARBA" id="ARBA00007441"/>
    </source>
</evidence>
<evidence type="ECO:0000313" key="8">
    <source>
        <dbReference type="EMBL" id="PSR32833.1"/>
    </source>
</evidence>
<feature type="domain" description="Aminotransferase class I/classII large" evidence="7">
    <location>
        <begin position="16"/>
        <end position="368"/>
    </location>
</feature>
<evidence type="ECO:0000256" key="5">
    <source>
        <dbReference type="ARBA" id="ARBA00022898"/>
    </source>
</evidence>
<comment type="caution">
    <text evidence="8">The sequence shown here is derived from an EMBL/GenBank/DDBJ whole genome shotgun (WGS) entry which is preliminary data.</text>
</comment>
<keyword evidence="5" id="KW-0663">Pyridoxal phosphate</keyword>
<dbReference type="GO" id="GO:0008483">
    <property type="term" value="F:transaminase activity"/>
    <property type="evidence" value="ECO:0007669"/>
    <property type="project" value="UniProtKB-KW"/>
</dbReference>
<evidence type="ECO:0000256" key="3">
    <source>
        <dbReference type="ARBA" id="ARBA00022576"/>
    </source>
</evidence>
<dbReference type="CDD" id="cd00609">
    <property type="entry name" value="AAT_like"/>
    <property type="match status" value="1"/>
</dbReference>
<evidence type="ECO:0000256" key="6">
    <source>
        <dbReference type="RuleBase" id="RU000481"/>
    </source>
</evidence>
<dbReference type="SUPFAM" id="SSF53383">
    <property type="entry name" value="PLP-dependent transferases"/>
    <property type="match status" value="1"/>
</dbReference>
<dbReference type="InterPro" id="IPR004838">
    <property type="entry name" value="NHTrfase_class1_PyrdxlP-BS"/>
</dbReference>
<dbReference type="EC" id="2.6.1.-" evidence="6"/>
<dbReference type="PANTHER" id="PTHR46383">
    <property type="entry name" value="ASPARTATE AMINOTRANSFERASE"/>
    <property type="match status" value="1"/>
</dbReference>
<dbReference type="GO" id="GO:0006520">
    <property type="term" value="P:amino acid metabolic process"/>
    <property type="evidence" value="ECO:0007669"/>
    <property type="project" value="InterPro"/>
</dbReference>
<evidence type="ECO:0000256" key="1">
    <source>
        <dbReference type="ARBA" id="ARBA00001933"/>
    </source>
</evidence>
<dbReference type="InterPro" id="IPR015422">
    <property type="entry name" value="PyrdxlP-dep_Trfase_small"/>
</dbReference>
<name>A0A2T2XE97_9FIRM</name>
<evidence type="ECO:0000259" key="7">
    <source>
        <dbReference type="Pfam" id="PF00155"/>
    </source>
</evidence>
<accession>A0A2T2XE97</accession>